<evidence type="ECO:0000256" key="1">
    <source>
        <dbReference type="SAM" id="Phobius"/>
    </source>
</evidence>
<organism evidence="2">
    <name type="scientific">Edafosvirus sp</name>
    <dbReference type="NCBI Taxonomy" id="2487765"/>
    <lineage>
        <taxon>Viruses</taxon>
        <taxon>Varidnaviria</taxon>
        <taxon>Bamfordvirae</taxon>
        <taxon>Nucleocytoviricota</taxon>
        <taxon>Megaviricetes</taxon>
        <taxon>Imitervirales</taxon>
        <taxon>Mimiviridae</taxon>
        <taxon>Klosneuvirinae</taxon>
    </lineage>
</organism>
<gene>
    <name evidence="2" type="ORF">Edafosvirus8_12</name>
</gene>
<reference evidence="2" key="1">
    <citation type="submission" date="2018-10" db="EMBL/GenBank/DDBJ databases">
        <title>Hidden diversity of soil giant viruses.</title>
        <authorList>
            <person name="Schulz F."/>
            <person name="Alteio L."/>
            <person name="Goudeau D."/>
            <person name="Ryan E.M."/>
            <person name="Malmstrom R.R."/>
            <person name="Blanchard J."/>
            <person name="Woyke T."/>
        </authorList>
    </citation>
    <scope>NUCLEOTIDE SEQUENCE</scope>
    <source>
        <strain evidence="2">EDV1</strain>
    </source>
</reference>
<keyword evidence="1" id="KW-0812">Transmembrane</keyword>
<keyword evidence="1" id="KW-1133">Transmembrane helix</keyword>
<accession>A0A3G4ZTN4</accession>
<proteinExistence type="predicted"/>
<keyword evidence="1" id="KW-0472">Membrane</keyword>
<feature type="transmembrane region" description="Helical" evidence="1">
    <location>
        <begin position="7"/>
        <end position="29"/>
    </location>
</feature>
<protein>
    <submittedName>
        <fullName evidence="2">Uncharacterized protein</fullName>
    </submittedName>
</protein>
<dbReference type="EMBL" id="MK072073">
    <property type="protein sequence ID" value="AYV78262.1"/>
    <property type="molecule type" value="Genomic_DNA"/>
</dbReference>
<evidence type="ECO:0000313" key="2">
    <source>
        <dbReference type="EMBL" id="AYV78262.1"/>
    </source>
</evidence>
<sequence length="211" mass="23922">MDSNENCVVTIVVTVIIIILFIWCVWPMLTGVSFNEGFNMKGYVPSPNARVAVGYNQMELSQQEIVPTPPYFSHQTLAVMDGGRNTNAIMNNGNFEYRAQKPWDQMDYQELEGYQHPPWKQIYTEGDNKNMYLLDDGGNGNLGLQYDMCSKSCCSNQWPTPFKLPTDPLICANKDKFMPSPYFCNNGFQDSGCLCMTKPQYANLMNRGNNA</sequence>
<name>A0A3G4ZTN4_9VIRU</name>